<protein>
    <recommendedName>
        <fullName evidence="2">Bifunctional inhibitor/plant lipid transfer protein/seed storage helical domain-containing protein</fullName>
    </recommendedName>
</protein>
<reference evidence="3" key="1">
    <citation type="submission" date="2024-10" db="EMBL/GenBank/DDBJ databases">
        <authorList>
            <person name="Ryan C."/>
        </authorList>
    </citation>
    <scope>NUCLEOTIDE SEQUENCE [LARGE SCALE GENOMIC DNA]</scope>
</reference>
<feature type="chain" id="PRO_5044845582" description="Bifunctional inhibitor/plant lipid transfer protein/seed storage helical domain-containing protein" evidence="1">
    <location>
        <begin position="28"/>
        <end position="114"/>
    </location>
</feature>
<accession>A0ABC8ZFR9</accession>
<dbReference type="InterPro" id="IPR016140">
    <property type="entry name" value="Bifunc_inhib/LTP/seed_store"/>
</dbReference>
<keyword evidence="4" id="KW-1185">Reference proteome</keyword>
<dbReference type="SMART" id="SM00499">
    <property type="entry name" value="AAI"/>
    <property type="match status" value="1"/>
</dbReference>
<sequence>MAMAAKHLKLFSILAFVVAISIVGTQAKTCNTNLKDLVNECKQYVMHPDNPKIPPSASCCGEAQKVDIPCMCSKVTKEIEKLVSMEKVNYVLRKCDIPIKSGFQCGSYTVPPNI</sequence>
<feature type="domain" description="Bifunctional inhibitor/plant lipid transfer protein/seed storage helical" evidence="2">
    <location>
        <begin position="41"/>
        <end position="105"/>
    </location>
</feature>
<dbReference type="EMBL" id="OZ075129">
    <property type="protein sequence ID" value="CAL4960915.1"/>
    <property type="molecule type" value="Genomic_DNA"/>
</dbReference>
<evidence type="ECO:0000259" key="2">
    <source>
        <dbReference type="SMART" id="SM00499"/>
    </source>
</evidence>
<evidence type="ECO:0000313" key="3">
    <source>
        <dbReference type="EMBL" id="CAL4960915.1"/>
    </source>
</evidence>
<dbReference type="AlphaFoldDB" id="A0ABC8ZFR9"/>
<dbReference type="CDD" id="cd04660">
    <property type="entry name" value="nsLTP_like"/>
    <property type="match status" value="1"/>
</dbReference>
<evidence type="ECO:0000313" key="4">
    <source>
        <dbReference type="Proteomes" id="UP001497457"/>
    </source>
</evidence>
<gene>
    <name evidence="3" type="ORF">URODEC1_LOCUS44697</name>
</gene>
<organism evidence="3 4">
    <name type="scientific">Urochloa decumbens</name>
    <dbReference type="NCBI Taxonomy" id="240449"/>
    <lineage>
        <taxon>Eukaryota</taxon>
        <taxon>Viridiplantae</taxon>
        <taxon>Streptophyta</taxon>
        <taxon>Embryophyta</taxon>
        <taxon>Tracheophyta</taxon>
        <taxon>Spermatophyta</taxon>
        <taxon>Magnoliopsida</taxon>
        <taxon>Liliopsida</taxon>
        <taxon>Poales</taxon>
        <taxon>Poaceae</taxon>
        <taxon>PACMAD clade</taxon>
        <taxon>Panicoideae</taxon>
        <taxon>Panicodae</taxon>
        <taxon>Paniceae</taxon>
        <taxon>Melinidinae</taxon>
        <taxon>Urochloa</taxon>
    </lineage>
</organism>
<dbReference type="Gene3D" id="1.10.110.10">
    <property type="entry name" value="Plant lipid-transfer and hydrophobic proteins"/>
    <property type="match status" value="1"/>
</dbReference>
<dbReference type="PANTHER" id="PTHR33286:SF54">
    <property type="entry name" value="BIFUNCTIONAL INHIBITOR_LIPID-TRANSFER PROTEIN_SEED STORAGE 2S ALBUMIN SUPERFAMILY PROTEIN"/>
    <property type="match status" value="1"/>
</dbReference>
<dbReference type="SUPFAM" id="SSF47699">
    <property type="entry name" value="Bifunctional inhibitor/lipid-transfer protein/seed storage 2S albumin"/>
    <property type="match status" value="1"/>
</dbReference>
<dbReference type="Pfam" id="PF14368">
    <property type="entry name" value="LTP_2"/>
    <property type="match status" value="1"/>
</dbReference>
<dbReference type="InterPro" id="IPR044741">
    <property type="entry name" value="NsLTP-like"/>
</dbReference>
<evidence type="ECO:0000256" key="1">
    <source>
        <dbReference type="SAM" id="SignalP"/>
    </source>
</evidence>
<keyword evidence="1" id="KW-0732">Signal</keyword>
<dbReference type="InterPro" id="IPR036312">
    <property type="entry name" value="Bifun_inhib/LTP/seed_sf"/>
</dbReference>
<name>A0ABC8ZFR9_9POAL</name>
<feature type="signal peptide" evidence="1">
    <location>
        <begin position="1"/>
        <end position="27"/>
    </location>
</feature>
<proteinExistence type="predicted"/>
<dbReference type="Proteomes" id="UP001497457">
    <property type="component" value="Chromosome 19rd"/>
</dbReference>
<dbReference type="PANTHER" id="PTHR33286">
    <property type="entry name" value="BIFUNCTIONAL INHIBITOR/LIPID-TRANSFER PROTEIN/SEED STORAGE 2S ALBUMIN SUPERFAMILY PROTEIN"/>
    <property type="match status" value="1"/>
</dbReference>